<proteinExistence type="predicted"/>
<evidence type="ECO:0008006" key="4">
    <source>
        <dbReference type="Google" id="ProtNLM"/>
    </source>
</evidence>
<dbReference type="Proteomes" id="UP000799324">
    <property type="component" value="Unassembled WGS sequence"/>
</dbReference>
<keyword evidence="3" id="KW-1185">Reference proteome</keyword>
<sequence>MARKRSLPSGNLHPPAKRARTSAKKVTSKAFVDLTRPRVFRFLDLPAELRRVVYQSLIPHDLFISFEPQSTSNSYDETRWVIFATNRLGTESRAPMFRLGSRLCQTQLFVLNKFISNEAKAVLYGENTFVFRVDGDSHRPKSLESPRIFGVLGHSHRIHLLRNIRSISILMGNSSTGKVTHWVAKRHRARLEYFIRILKEHADDENQRSLLERLTVQIDWKPSPKLMYNLESLTGLRGIQDVDIQAGGIPEWYAKCLQLCIEGNGGDLQPIDYPLVLRQKSKKSNAPRRRPSVQIWETTKLWHDPVFNWEEFADRNGIDRPQLHPVDLTGDSDIGR</sequence>
<evidence type="ECO:0000313" key="2">
    <source>
        <dbReference type="EMBL" id="KAF2648864.1"/>
    </source>
</evidence>
<dbReference type="PANTHER" id="PTHR42085">
    <property type="entry name" value="F-BOX DOMAIN-CONTAINING PROTEIN"/>
    <property type="match status" value="1"/>
</dbReference>
<name>A0A6A6SRQ9_9PLEO</name>
<feature type="region of interest" description="Disordered" evidence="1">
    <location>
        <begin position="1"/>
        <end position="20"/>
    </location>
</feature>
<reference evidence="2" key="1">
    <citation type="journal article" date="2020" name="Stud. Mycol.">
        <title>101 Dothideomycetes genomes: a test case for predicting lifestyles and emergence of pathogens.</title>
        <authorList>
            <person name="Haridas S."/>
            <person name="Albert R."/>
            <person name="Binder M."/>
            <person name="Bloem J."/>
            <person name="Labutti K."/>
            <person name="Salamov A."/>
            <person name="Andreopoulos B."/>
            <person name="Baker S."/>
            <person name="Barry K."/>
            <person name="Bills G."/>
            <person name="Bluhm B."/>
            <person name="Cannon C."/>
            <person name="Castanera R."/>
            <person name="Culley D."/>
            <person name="Daum C."/>
            <person name="Ezra D."/>
            <person name="Gonzalez J."/>
            <person name="Henrissat B."/>
            <person name="Kuo A."/>
            <person name="Liang C."/>
            <person name="Lipzen A."/>
            <person name="Lutzoni F."/>
            <person name="Magnuson J."/>
            <person name="Mondo S."/>
            <person name="Nolan M."/>
            <person name="Ohm R."/>
            <person name="Pangilinan J."/>
            <person name="Park H.-J."/>
            <person name="Ramirez L."/>
            <person name="Alfaro M."/>
            <person name="Sun H."/>
            <person name="Tritt A."/>
            <person name="Yoshinaga Y."/>
            <person name="Zwiers L.-H."/>
            <person name="Turgeon B."/>
            <person name="Goodwin S."/>
            <person name="Spatafora J."/>
            <person name="Crous P."/>
            <person name="Grigoriev I."/>
        </authorList>
    </citation>
    <scope>NUCLEOTIDE SEQUENCE</scope>
    <source>
        <strain evidence="2">CBS 122681</strain>
    </source>
</reference>
<protein>
    <recommendedName>
        <fullName evidence="4">F-box domain-containing protein</fullName>
    </recommendedName>
</protein>
<dbReference type="OrthoDB" id="5413827at2759"/>
<evidence type="ECO:0000256" key="1">
    <source>
        <dbReference type="SAM" id="MobiDB-lite"/>
    </source>
</evidence>
<dbReference type="AlphaFoldDB" id="A0A6A6SRQ9"/>
<dbReference type="EMBL" id="MU004517">
    <property type="protein sequence ID" value="KAF2648864.1"/>
    <property type="molecule type" value="Genomic_DNA"/>
</dbReference>
<gene>
    <name evidence="2" type="ORF">K491DRAFT_698552</name>
</gene>
<organism evidence="2 3">
    <name type="scientific">Lophiostoma macrostomum CBS 122681</name>
    <dbReference type="NCBI Taxonomy" id="1314788"/>
    <lineage>
        <taxon>Eukaryota</taxon>
        <taxon>Fungi</taxon>
        <taxon>Dikarya</taxon>
        <taxon>Ascomycota</taxon>
        <taxon>Pezizomycotina</taxon>
        <taxon>Dothideomycetes</taxon>
        <taxon>Pleosporomycetidae</taxon>
        <taxon>Pleosporales</taxon>
        <taxon>Lophiostomataceae</taxon>
        <taxon>Lophiostoma</taxon>
    </lineage>
</organism>
<dbReference type="PANTHER" id="PTHR42085:SF2">
    <property type="entry name" value="F-BOX DOMAIN-CONTAINING PROTEIN"/>
    <property type="match status" value="1"/>
</dbReference>
<accession>A0A6A6SRQ9</accession>
<evidence type="ECO:0000313" key="3">
    <source>
        <dbReference type="Proteomes" id="UP000799324"/>
    </source>
</evidence>
<dbReference type="InterPro" id="IPR038883">
    <property type="entry name" value="AN11006-like"/>
</dbReference>